<feature type="domain" description="Glycosyltransferase 2-like" evidence="4">
    <location>
        <begin position="11"/>
        <end position="143"/>
    </location>
</feature>
<dbReference type="SUPFAM" id="SSF53448">
    <property type="entry name" value="Nucleotide-diphospho-sugar transferases"/>
    <property type="match status" value="1"/>
</dbReference>
<dbReference type="InterPro" id="IPR029044">
    <property type="entry name" value="Nucleotide-diphossugar_trans"/>
</dbReference>
<dbReference type="Pfam" id="PF00535">
    <property type="entry name" value="Glycos_transf_2"/>
    <property type="match status" value="1"/>
</dbReference>
<evidence type="ECO:0000313" key="5">
    <source>
        <dbReference type="EMBL" id="SFE45178.1"/>
    </source>
</evidence>
<evidence type="ECO:0000256" key="1">
    <source>
        <dbReference type="ARBA" id="ARBA00006739"/>
    </source>
</evidence>
<gene>
    <name evidence="5" type="ORF">SAMN04488523_107136</name>
</gene>
<dbReference type="CDD" id="cd04186">
    <property type="entry name" value="GT_2_like_c"/>
    <property type="match status" value="1"/>
</dbReference>
<evidence type="ECO:0000256" key="3">
    <source>
        <dbReference type="ARBA" id="ARBA00022679"/>
    </source>
</evidence>
<evidence type="ECO:0000256" key="2">
    <source>
        <dbReference type="ARBA" id="ARBA00022676"/>
    </source>
</evidence>
<protein>
    <recommendedName>
        <fullName evidence="4">Glycosyltransferase 2-like domain-containing protein</fullName>
    </recommendedName>
</protein>
<dbReference type="Gene3D" id="3.90.550.10">
    <property type="entry name" value="Spore Coat Polysaccharide Biosynthesis Protein SpsA, Chain A"/>
    <property type="match status" value="1"/>
</dbReference>
<reference evidence="5 6" key="1">
    <citation type="submission" date="2016-10" db="EMBL/GenBank/DDBJ databases">
        <authorList>
            <person name="de Groot N.N."/>
        </authorList>
    </citation>
    <scope>NUCLEOTIDE SEQUENCE [LARGE SCALE GENOMIC DNA]</scope>
    <source>
        <strain evidence="5 6">DSM 11443</strain>
    </source>
</reference>
<comment type="similarity">
    <text evidence="1">Belongs to the glycosyltransferase 2 family.</text>
</comment>
<dbReference type="GO" id="GO:0016757">
    <property type="term" value="F:glycosyltransferase activity"/>
    <property type="evidence" value="ECO:0007669"/>
    <property type="project" value="UniProtKB-KW"/>
</dbReference>
<dbReference type="PANTHER" id="PTHR43179">
    <property type="entry name" value="RHAMNOSYLTRANSFERASE WBBL"/>
    <property type="match status" value="1"/>
</dbReference>
<dbReference type="PANTHER" id="PTHR43179:SF12">
    <property type="entry name" value="GALACTOFURANOSYLTRANSFERASE GLFT2"/>
    <property type="match status" value="1"/>
</dbReference>
<evidence type="ECO:0000259" key="4">
    <source>
        <dbReference type="Pfam" id="PF00535"/>
    </source>
</evidence>
<dbReference type="AlphaFoldDB" id="A0A1I2ANP8"/>
<name>A0A1I2ANP8_9RHOB</name>
<evidence type="ECO:0000313" key="6">
    <source>
        <dbReference type="Proteomes" id="UP000198977"/>
    </source>
</evidence>
<dbReference type="EMBL" id="FOMW01000007">
    <property type="protein sequence ID" value="SFE45178.1"/>
    <property type="molecule type" value="Genomic_DNA"/>
</dbReference>
<dbReference type="STRING" id="74348.SAMN04488523_107136"/>
<dbReference type="Proteomes" id="UP000198977">
    <property type="component" value="Unassembled WGS sequence"/>
</dbReference>
<sequence length="333" mass="36204">MTMQTSPSLLVVILNYRTAAMTLRAVEAALADMPRGAELIIVDNASSDGSVEVLQQAIADQGWGPQVRLVASAVNGGFGAGNNIGMRAGMSDGSEADFVFVVNSDAFVDRGCIEHLMEHMADHPRAGLAGSHVRGSDDLPHTTAFRFPSVAGEFEGAARIGVVSRVLSHAIVAPDLPETTTRVDWVAGASVLLRGSMLRDIGLFDETFFLYFEETDLCKRAAVAGWECWYVPQARAVHIGSVSTGMKEWQRMPEYWFNSRQHYFTKNHGVLYAKLAWAARLAGGGVHKLRCVLSGRPPQDPPHFLGDLTRHGLGLARNGSPRMSRRTITEDTL</sequence>
<accession>A0A1I2ANP8</accession>
<dbReference type="InterPro" id="IPR001173">
    <property type="entry name" value="Glyco_trans_2-like"/>
</dbReference>
<organism evidence="5 6">
    <name type="scientific">Sulfitobacter brevis</name>
    <dbReference type="NCBI Taxonomy" id="74348"/>
    <lineage>
        <taxon>Bacteria</taxon>
        <taxon>Pseudomonadati</taxon>
        <taxon>Pseudomonadota</taxon>
        <taxon>Alphaproteobacteria</taxon>
        <taxon>Rhodobacterales</taxon>
        <taxon>Roseobacteraceae</taxon>
        <taxon>Sulfitobacter</taxon>
    </lineage>
</organism>
<proteinExistence type="inferred from homology"/>
<keyword evidence="2" id="KW-0328">Glycosyltransferase</keyword>
<keyword evidence="6" id="KW-1185">Reference proteome</keyword>
<dbReference type="RefSeq" id="WP_245766340.1">
    <property type="nucleotide sequence ID" value="NZ_FOMW01000007.1"/>
</dbReference>
<keyword evidence="3" id="KW-0808">Transferase</keyword>